<keyword evidence="1" id="KW-1133">Transmembrane helix</keyword>
<accession>A0A1F6C3G7</accession>
<evidence type="ECO:0000313" key="3">
    <source>
        <dbReference type="Proteomes" id="UP000178249"/>
    </source>
</evidence>
<keyword evidence="1" id="KW-0472">Membrane</keyword>
<dbReference type="AlphaFoldDB" id="A0A1F6C3G7"/>
<proteinExistence type="predicted"/>
<reference evidence="2 3" key="1">
    <citation type="journal article" date="2016" name="Nat. Commun.">
        <title>Thousands of microbial genomes shed light on interconnected biogeochemical processes in an aquifer system.</title>
        <authorList>
            <person name="Anantharaman K."/>
            <person name="Brown C.T."/>
            <person name="Hug L.A."/>
            <person name="Sharon I."/>
            <person name="Castelle C.J."/>
            <person name="Probst A.J."/>
            <person name="Thomas B.C."/>
            <person name="Singh A."/>
            <person name="Wilkins M.J."/>
            <person name="Karaoz U."/>
            <person name="Brodie E.L."/>
            <person name="Williams K.H."/>
            <person name="Hubbard S.S."/>
            <person name="Banfield J.F."/>
        </authorList>
    </citation>
    <scope>NUCLEOTIDE SEQUENCE [LARGE SCALE GENOMIC DNA]</scope>
</reference>
<evidence type="ECO:0008006" key="4">
    <source>
        <dbReference type="Google" id="ProtNLM"/>
    </source>
</evidence>
<name>A0A1F6C3G7_9BACT</name>
<protein>
    <recommendedName>
        <fullName evidence="4">Helix-turn-helix domain-containing protein</fullName>
    </recommendedName>
</protein>
<evidence type="ECO:0000256" key="1">
    <source>
        <dbReference type="SAM" id="Phobius"/>
    </source>
</evidence>
<sequence>MNELLIKGKKYISSKRASELTGYAKDYIGQLVRMGKLPAQRVGRSWYVEEGSLLIHSRSNQTNSNTEKAISTDAFRKSLTLLQGEEYSLPKTWSSISYLTDISDLFPSLKEKSPSSDILEEKENFRVPTRVVRQHDLRVTHSFNNYINSNNQYESRLDEKHTTKAIYLRKRKQKTSKSMMISGAIFVSVSLFCLALSGIFLPLEIKTGSSNTATALLSSKYAKELSGASFGAFREAFSRFLSVKK</sequence>
<dbReference type="Proteomes" id="UP000178249">
    <property type="component" value="Unassembled WGS sequence"/>
</dbReference>
<feature type="transmembrane region" description="Helical" evidence="1">
    <location>
        <begin position="179"/>
        <end position="201"/>
    </location>
</feature>
<evidence type="ECO:0000313" key="2">
    <source>
        <dbReference type="EMBL" id="OGG43562.1"/>
    </source>
</evidence>
<organism evidence="2 3">
    <name type="scientific">Candidatus Kaiserbacteria bacterium RIFCSPHIGHO2_01_FULL_48_10</name>
    <dbReference type="NCBI Taxonomy" id="1798476"/>
    <lineage>
        <taxon>Bacteria</taxon>
        <taxon>Candidatus Kaiseribacteriota</taxon>
    </lineage>
</organism>
<dbReference type="EMBL" id="MFKP01000037">
    <property type="protein sequence ID" value="OGG43562.1"/>
    <property type="molecule type" value="Genomic_DNA"/>
</dbReference>
<gene>
    <name evidence="2" type="ORF">A2841_03020</name>
</gene>
<comment type="caution">
    <text evidence="2">The sequence shown here is derived from an EMBL/GenBank/DDBJ whole genome shotgun (WGS) entry which is preliminary data.</text>
</comment>
<keyword evidence="1" id="KW-0812">Transmembrane</keyword>